<accession>A0A5E4MP33</accession>
<feature type="domain" description="Paf1 complex subunit Cdc73 N-terminal" evidence="1">
    <location>
        <begin position="1"/>
        <end position="111"/>
    </location>
</feature>
<dbReference type="InterPro" id="IPR032041">
    <property type="entry name" value="Cdc73_N"/>
</dbReference>
<evidence type="ECO:0000259" key="1">
    <source>
        <dbReference type="Pfam" id="PF16050"/>
    </source>
</evidence>
<dbReference type="EMBL" id="CABPRJ010000979">
    <property type="protein sequence ID" value="VVC33971.1"/>
    <property type="molecule type" value="Genomic_DNA"/>
</dbReference>
<proteinExistence type="predicted"/>
<protein>
    <submittedName>
        <fullName evidence="2">Paf1 complex subunit Cdc73, N-terminal domain</fullName>
    </submittedName>
</protein>
<reference evidence="2 3" key="1">
    <citation type="submission" date="2019-08" db="EMBL/GenBank/DDBJ databases">
        <authorList>
            <person name="Alioto T."/>
            <person name="Alioto T."/>
            <person name="Gomez Garrido J."/>
        </authorList>
    </citation>
    <scope>NUCLEOTIDE SEQUENCE [LARGE SCALE GENOMIC DNA]</scope>
</reference>
<gene>
    <name evidence="2" type="ORF">CINCED_3A008126</name>
</gene>
<dbReference type="AlphaFoldDB" id="A0A5E4MP33"/>
<name>A0A5E4MP33_9HEMI</name>
<dbReference type="GO" id="GO:0016593">
    <property type="term" value="C:Cdc73/Paf1 complex"/>
    <property type="evidence" value="ECO:0007669"/>
    <property type="project" value="InterPro"/>
</dbReference>
<keyword evidence="3" id="KW-1185">Reference proteome</keyword>
<dbReference type="GO" id="GO:0006368">
    <property type="term" value="P:transcription elongation by RNA polymerase II"/>
    <property type="evidence" value="ECO:0007669"/>
    <property type="project" value="InterPro"/>
</dbReference>
<dbReference type="Pfam" id="PF16050">
    <property type="entry name" value="CDC73_N"/>
    <property type="match status" value="1"/>
</dbReference>
<organism evidence="2 3">
    <name type="scientific">Cinara cedri</name>
    <dbReference type="NCBI Taxonomy" id="506608"/>
    <lineage>
        <taxon>Eukaryota</taxon>
        <taxon>Metazoa</taxon>
        <taxon>Ecdysozoa</taxon>
        <taxon>Arthropoda</taxon>
        <taxon>Hexapoda</taxon>
        <taxon>Insecta</taxon>
        <taxon>Pterygota</taxon>
        <taxon>Neoptera</taxon>
        <taxon>Paraneoptera</taxon>
        <taxon>Hemiptera</taxon>
        <taxon>Sternorrhyncha</taxon>
        <taxon>Aphidomorpha</taxon>
        <taxon>Aphidoidea</taxon>
        <taxon>Aphididae</taxon>
        <taxon>Lachninae</taxon>
        <taxon>Cinara</taxon>
    </lineage>
</organism>
<dbReference type="Proteomes" id="UP000325440">
    <property type="component" value="Unassembled WGS sequence"/>
</dbReference>
<dbReference type="GO" id="GO:0000993">
    <property type="term" value="F:RNA polymerase II complex binding"/>
    <property type="evidence" value="ECO:0007669"/>
    <property type="project" value="TreeGrafter"/>
</dbReference>
<sequence length="119" mass="13943">MADPLIMLRMYNIDKKKIRINDNDILFGDLSWPKTFESNYFAYDSGKNGSTRRYYTLECLLFLLNNATLRHSEYVQQAKAKNVPYIRRPDRKPLLAYLSGESPSCDNIDYDSTLQNLDF</sequence>
<dbReference type="PANTHER" id="PTHR12466:SF8">
    <property type="entry name" value="PARAFIBROMIN"/>
    <property type="match status" value="1"/>
</dbReference>
<dbReference type="InterPro" id="IPR007852">
    <property type="entry name" value="Cdc73/Parafibromin"/>
</dbReference>
<dbReference type="GO" id="GO:0032968">
    <property type="term" value="P:positive regulation of transcription elongation by RNA polymerase II"/>
    <property type="evidence" value="ECO:0007669"/>
    <property type="project" value="TreeGrafter"/>
</dbReference>
<evidence type="ECO:0000313" key="2">
    <source>
        <dbReference type="EMBL" id="VVC33971.1"/>
    </source>
</evidence>
<evidence type="ECO:0000313" key="3">
    <source>
        <dbReference type="Proteomes" id="UP000325440"/>
    </source>
</evidence>
<dbReference type="OrthoDB" id="2186602at2759"/>
<dbReference type="PANTHER" id="PTHR12466">
    <property type="entry name" value="CDC73 DOMAIN PROTEIN"/>
    <property type="match status" value="1"/>
</dbReference>